<dbReference type="Pfam" id="PF13354">
    <property type="entry name" value="Beta-lactamase2"/>
    <property type="match status" value="1"/>
</dbReference>
<dbReference type="PRINTS" id="PR00118">
    <property type="entry name" value="BLACTAMASEA"/>
</dbReference>
<dbReference type="GO" id="GO:0030655">
    <property type="term" value="P:beta-lactam antibiotic catabolic process"/>
    <property type="evidence" value="ECO:0007669"/>
    <property type="project" value="InterPro"/>
</dbReference>
<dbReference type="GO" id="GO:0008800">
    <property type="term" value="F:beta-lactamase activity"/>
    <property type="evidence" value="ECO:0007669"/>
    <property type="project" value="UniProtKB-UniRule"/>
</dbReference>
<dbReference type="InterPro" id="IPR023650">
    <property type="entry name" value="Beta-lactam_class-A_AS"/>
</dbReference>
<feature type="chain" id="PRO_5011760943" description="Beta-lactamase" evidence="7">
    <location>
        <begin position="33"/>
        <end position="339"/>
    </location>
</feature>
<keyword evidence="4 6" id="KW-0378">Hydrolase</keyword>
<accession>A0A1H9LLM6</accession>
<dbReference type="SUPFAM" id="SSF56601">
    <property type="entry name" value="beta-lactamase/transpeptidase-like"/>
    <property type="match status" value="1"/>
</dbReference>
<name>A0A1H9LLM6_9HYPH</name>
<evidence type="ECO:0000256" key="6">
    <source>
        <dbReference type="RuleBase" id="RU361140"/>
    </source>
</evidence>
<evidence type="ECO:0000256" key="5">
    <source>
        <dbReference type="ARBA" id="ARBA00023251"/>
    </source>
</evidence>
<dbReference type="PANTHER" id="PTHR35333:SF3">
    <property type="entry name" value="BETA-LACTAMASE-TYPE TRANSPEPTIDASE FOLD CONTAINING PROTEIN"/>
    <property type="match status" value="1"/>
</dbReference>
<comment type="catalytic activity">
    <reaction evidence="1 6">
        <text>a beta-lactam + H2O = a substituted beta-amino acid</text>
        <dbReference type="Rhea" id="RHEA:20401"/>
        <dbReference type="ChEBI" id="CHEBI:15377"/>
        <dbReference type="ChEBI" id="CHEBI:35627"/>
        <dbReference type="ChEBI" id="CHEBI:140347"/>
        <dbReference type="EC" id="3.5.2.6"/>
    </reaction>
</comment>
<comment type="similarity">
    <text evidence="2 6">Belongs to the class-A beta-lactamase family.</text>
</comment>
<dbReference type="Gene3D" id="3.40.710.10">
    <property type="entry name" value="DD-peptidase/beta-lactamase superfamily"/>
    <property type="match status" value="1"/>
</dbReference>
<dbReference type="EC" id="3.5.2.6" evidence="3 6"/>
<evidence type="ECO:0000256" key="3">
    <source>
        <dbReference type="ARBA" id="ARBA00012865"/>
    </source>
</evidence>
<evidence type="ECO:0000313" key="9">
    <source>
        <dbReference type="EMBL" id="SER12336.1"/>
    </source>
</evidence>
<evidence type="ECO:0000256" key="4">
    <source>
        <dbReference type="ARBA" id="ARBA00022801"/>
    </source>
</evidence>
<protein>
    <recommendedName>
        <fullName evidence="3 6">Beta-lactamase</fullName>
        <ecNumber evidence="3 6">3.5.2.6</ecNumber>
    </recommendedName>
</protein>
<feature type="domain" description="Beta-lactamase class A catalytic" evidence="8">
    <location>
        <begin position="59"/>
        <end position="311"/>
    </location>
</feature>
<sequence>MRSIKEAGLGRNLRGGLAGACLFAMTATTAVAAGSPHFRGDLQAQLDALAHKAEPGKFGISVLDLESGKRWGVDAGSAYPMMSVFKAPLGATVLAQADAGKISLSQHVTIRRADLRTGASRIAEEFRGEQMTFTVQELLVDAVSYSDNTAADALVRLIGGPQVITSFLEGHGIRGLHVDIDEGGVSHVFSGLGVAAQPPEGETKAEREHRLERGYDAYLSDPRNRSTPDAAVAFLQTLWNGRLLPTKSTKHLLDLLYGQTKPSRLRAGIPAGVRLADKCGTSESLHGRTAAFNDIGIMTWPDGRTVIVAAFLTGSKASQAERNQLFADLAHDVGVTLHP</sequence>
<evidence type="ECO:0000256" key="1">
    <source>
        <dbReference type="ARBA" id="ARBA00001526"/>
    </source>
</evidence>
<dbReference type="InterPro" id="IPR000871">
    <property type="entry name" value="Beta-lactam_class-A"/>
</dbReference>
<reference evidence="9 10" key="1">
    <citation type="submission" date="2016-10" db="EMBL/GenBank/DDBJ databases">
        <authorList>
            <person name="de Groot N.N."/>
        </authorList>
    </citation>
    <scope>NUCLEOTIDE SEQUENCE [LARGE SCALE GENOMIC DNA]</scope>
    <source>
        <strain evidence="9 10">A52C2</strain>
    </source>
</reference>
<dbReference type="AlphaFoldDB" id="A0A1H9LLM6"/>
<evidence type="ECO:0000256" key="2">
    <source>
        <dbReference type="ARBA" id="ARBA00009009"/>
    </source>
</evidence>
<dbReference type="InterPro" id="IPR012338">
    <property type="entry name" value="Beta-lactam/transpept-like"/>
</dbReference>
<dbReference type="OrthoDB" id="9784149at2"/>
<dbReference type="PANTHER" id="PTHR35333">
    <property type="entry name" value="BETA-LACTAMASE"/>
    <property type="match status" value="1"/>
</dbReference>
<organism evidence="9 10">
    <name type="scientific">Faunimonas pinastri</name>
    <dbReference type="NCBI Taxonomy" id="1855383"/>
    <lineage>
        <taxon>Bacteria</taxon>
        <taxon>Pseudomonadati</taxon>
        <taxon>Pseudomonadota</taxon>
        <taxon>Alphaproteobacteria</taxon>
        <taxon>Hyphomicrobiales</taxon>
        <taxon>Afifellaceae</taxon>
        <taxon>Faunimonas</taxon>
    </lineage>
</organism>
<dbReference type="PROSITE" id="PS00146">
    <property type="entry name" value="BETA_LACTAMASE_A"/>
    <property type="match status" value="1"/>
</dbReference>
<feature type="signal peptide" evidence="7">
    <location>
        <begin position="1"/>
        <end position="32"/>
    </location>
</feature>
<dbReference type="InterPro" id="IPR045155">
    <property type="entry name" value="Beta-lactam_cat"/>
</dbReference>
<keyword evidence="7" id="KW-0732">Signal</keyword>
<dbReference type="NCBIfam" id="NF033103">
    <property type="entry name" value="bla_class_A"/>
    <property type="match status" value="1"/>
</dbReference>
<evidence type="ECO:0000313" key="10">
    <source>
        <dbReference type="Proteomes" id="UP000199647"/>
    </source>
</evidence>
<gene>
    <name evidence="9" type="ORF">SAMN05216548_111137</name>
</gene>
<evidence type="ECO:0000256" key="7">
    <source>
        <dbReference type="SAM" id="SignalP"/>
    </source>
</evidence>
<dbReference type="Proteomes" id="UP000199647">
    <property type="component" value="Unassembled WGS sequence"/>
</dbReference>
<keyword evidence="5 6" id="KW-0046">Antibiotic resistance</keyword>
<dbReference type="GO" id="GO:0046677">
    <property type="term" value="P:response to antibiotic"/>
    <property type="evidence" value="ECO:0007669"/>
    <property type="project" value="UniProtKB-UniRule"/>
</dbReference>
<proteinExistence type="inferred from homology"/>
<dbReference type="EMBL" id="FOFG01000011">
    <property type="protein sequence ID" value="SER12336.1"/>
    <property type="molecule type" value="Genomic_DNA"/>
</dbReference>
<evidence type="ECO:0000259" key="8">
    <source>
        <dbReference type="Pfam" id="PF13354"/>
    </source>
</evidence>
<keyword evidence="10" id="KW-1185">Reference proteome</keyword>